<dbReference type="Proteomes" id="UP001066276">
    <property type="component" value="Chromosome 1_2"/>
</dbReference>
<organism evidence="2 3">
    <name type="scientific">Pleurodeles waltl</name>
    <name type="common">Iberian ribbed newt</name>
    <dbReference type="NCBI Taxonomy" id="8319"/>
    <lineage>
        <taxon>Eukaryota</taxon>
        <taxon>Metazoa</taxon>
        <taxon>Chordata</taxon>
        <taxon>Craniata</taxon>
        <taxon>Vertebrata</taxon>
        <taxon>Euteleostomi</taxon>
        <taxon>Amphibia</taxon>
        <taxon>Batrachia</taxon>
        <taxon>Caudata</taxon>
        <taxon>Salamandroidea</taxon>
        <taxon>Salamandridae</taxon>
        <taxon>Pleurodelinae</taxon>
        <taxon>Pleurodeles</taxon>
    </lineage>
</organism>
<evidence type="ECO:0000313" key="2">
    <source>
        <dbReference type="EMBL" id="KAJ1205247.1"/>
    </source>
</evidence>
<protein>
    <submittedName>
        <fullName evidence="2">Uncharacterized protein</fullName>
    </submittedName>
</protein>
<evidence type="ECO:0000256" key="1">
    <source>
        <dbReference type="SAM" id="MobiDB-lite"/>
    </source>
</evidence>
<keyword evidence="3" id="KW-1185">Reference proteome</keyword>
<name>A0AAV7VY78_PLEWA</name>
<comment type="caution">
    <text evidence="2">The sequence shown here is derived from an EMBL/GenBank/DDBJ whole genome shotgun (WGS) entry which is preliminary data.</text>
</comment>
<sequence length="198" mass="20419">MRCPRWPENRGPAAIVTRATRVAASSLGRSQGVFSFRQPSDHLSPPASGTSAPGASGWEGGDGPAAGDPAPRVEAASPPQTAGAHASARDVGSYCAGHGASDLGGPPQRAGGVASAQTGRSGHHVSPWANRAATGAWGTPLAAKPLSSVRSGQGVRGDNQRRTTRMKDRDFFRRMTEGSRALSKCDRHLDARSHAPQA</sequence>
<proteinExistence type="predicted"/>
<evidence type="ECO:0000313" key="3">
    <source>
        <dbReference type="Proteomes" id="UP001066276"/>
    </source>
</evidence>
<accession>A0AAV7VY78</accession>
<feature type="region of interest" description="Disordered" evidence="1">
    <location>
        <begin position="33"/>
        <end position="198"/>
    </location>
</feature>
<dbReference type="EMBL" id="JANPWB010000002">
    <property type="protein sequence ID" value="KAJ1205247.1"/>
    <property type="molecule type" value="Genomic_DNA"/>
</dbReference>
<dbReference type="AlphaFoldDB" id="A0AAV7VY78"/>
<feature type="compositionally biased region" description="Basic and acidic residues" evidence="1">
    <location>
        <begin position="158"/>
        <end position="198"/>
    </location>
</feature>
<reference evidence="2" key="1">
    <citation type="journal article" date="2022" name="bioRxiv">
        <title>Sequencing and chromosome-scale assembly of the giantPleurodeles waltlgenome.</title>
        <authorList>
            <person name="Brown T."/>
            <person name="Elewa A."/>
            <person name="Iarovenko S."/>
            <person name="Subramanian E."/>
            <person name="Araus A.J."/>
            <person name="Petzold A."/>
            <person name="Susuki M."/>
            <person name="Suzuki K.-i.T."/>
            <person name="Hayashi T."/>
            <person name="Toyoda A."/>
            <person name="Oliveira C."/>
            <person name="Osipova E."/>
            <person name="Leigh N.D."/>
            <person name="Simon A."/>
            <person name="Yun M.H."/>
        </authorList>
    </citation>
    <scope>NUCLEOTIDE SEQUENCE</scope>
    <source>
        <strain evidence="2">20211129_DDA</strain>
        <tissue evidence="2">Liver</tissue>
    </source>
</reference>
<gene>
    <name evidence="2" type="ORF">NDU88_000682</name>
</gene>